<dbReference type="GO" id="GO:0008934">
    <property type="term" value="F:inositol monophosphate 1-phosphatase activity"/>
    <property type="evidence" value="ECO:0007669"/>
    <property type="project" value="InterPro"/>
</dbReference>
<evidence type="ECO:0000256" key="9">
    <source>
        <dbReference type="SAM" id="MobiDB-lite"/>
    </source>
</evidence>
<evidence type="ECO:0000256" key="8">
    <source>
        <dbReference type="RuleBase" id="RU364068"/>
    </source>
</evidence>
<comment type="cofactor">
    <cofactor evidence="2 7 8">
        <name>Mg(2+)</name>
        <dbReference type="ChEBI" id="CHEBI:18420"/>
    </cofactor>
</comment>
<protein>
    <recommendedName>
        <fullName evidence="8">Inositol-1-monophosphatase</fullName>
        <ecNumber evidence="8">3.1.3.25</ecNumber>
    </recommendedName>
</protein>
<reference evidence="10 11" key="1">
    <citation type="submission" date="2016-10" db="EMBL/GenBank/DDBJ databases">
        <title>Evaluation of Human, Veterinary and Environmental Mycobacterium chelonae Isolates by Core Genome Phylogenomic Analysis, Targeted Gene Comparison, and Anti-microbial Susceptibility Patterns: A Tale of Mistaken Identities.</title>
        <authorList>
            <person name="Fogelson S.B."/>
            <person name="Camus A.C."/>
            <person name="Lorenz W."/>
            <person name="Vasireddy R."/>
            <person name="Vasireddy S."/>
            <person name="Smith T."/>
            <person name="Brown-Elliott B.A."/>
            <person name="Wallace R.J.Jr."/>
            <person name="Hasan N.A."/>
            <person name="Reischl U."/>
            <person name="Sanchez S."/>
        </authorList>
    </citation>
    <scope>NUCLEOTIDE SEQUENCE [LARGE SCALE GENOMIC DNA]</scope>
    <source>
        <strain evidence="10 11">1559</strain>
    </source>
</reference>
<dbReference type="CDD" id="cd01639">
    <property type="entry name" value="IMPase"/>
    <property type="match status" value="1"/>
</dbReference>
<evidence type="ECO:0000256" key="4">
    <source>
        <dbReference type="ARBA" id="ARBA00022723"/>
    </source>
</evidence>
<evidence type="ECO:0000256" key="1">
    <source>
        <dbReference type="ARBA" id="ARBA00001033"/>
    </source>
</evidence>
<gene>
    <name evidence="10" type="ORF">BKG76_19520</name>
</gene>
<dbReference type="GO" id="GO:0046854">
    <property type="term" value="P:phosphatidylinositol phosphate biosynthetic process"/>
    <property type="evidence" value="ECO:0007669"/>
    <property type="project" value="InterPro"/>
</dbReference>
<dbReference type="OrthoDB" id="9772456at2"/>
<feature type="binding site" evidence="7">
    <location>
        <position position="231"/>
    </location>
    <ligand>
        <name>Mg(2+)</name>
        <dbReference type="ChEBI" id="CHEBI:18420"/>
        <label>1</label>
        <note>catalytic</note>
    </ligand>
</feature>
<feature type="binding site" evidence="7">
    <location>
        <position position="101"/>
    </location>
    <ligand>
        <name>Mg(2+)</name>
        <dbReference type="ChEBI" id="CHEBI:18420"/>
        <label>1</label>
        <note>catalytic</note>
    </ligand>
</feature>
<dbReference type="PROSITE" id="PS00629">
    <property type="entry name" value="IMP_1"/>
    <property type="match status" value="1"/>
</dbReference>
<feature type="binding site" evidence="7">
    <location>
        <position position="102"/>
    </location>
    <ligand>
        <name>Mg(2+)</name>
        <dbReference type="ChEBI" id="CHEBI:18420"/>
        <label>1</label>
        <note>catalytic</note>
    </ligand>
</feature>
<evidence type="ECO:0000256" key="3">
    <source>
        <dbReference type="ARBA" id="ARBA00009759"/>
    </source>
</evidence>
<evidence type="ECO:0000313" key="11">
    <source>
        <dbReference type="Proteomes" id="UP000179616"/>
    </source>
</evidence>
<dbReference type="EC" id="3.1.3.25" evidence="8"/>
<accession>A0A1S1KZB7</accession>
<dbReference type="AlphaFoldDB" id="A0A1S1KZB7"/>
<keyword evidence="5 8" id="KW-0378">Hydrolase</keyword>
<dbReference type="GO" id="GO:0006020">
    <property type="term" value="P:inositol metabolic process"/>
    <property type="evidence" value="ECO:0007669"/>
    <property type="project" value="TreeGrafter"/>
</dbReference>
<dbReference type="GO" id="GO:0046872">
    <property type="term" value="F:metal ion binding"/>
    <property type="evidence" value="ECO:0007669"/>
    <property type="project" value="UniProtKB-KW"/>
</dbReference>
<dbReference type="GO" id="GO:0007165">
    <property type="term" value="P:signal transduction"/>
    <property type="evidence" value="ECO:0007669"/>
    <property type="project" value="TreeGrafter"/>
</dbReference>
<dbReference type="EMBL" id="MLIK01000024">
    <property type="protein sequence ID" value="OHU18742.1"/>
    <property type="molecule type" value="Genomic_DNA"/>
</dbReference>
<organism evidence="10 11">
    <name type="scientific">Mycobacteroides franklinii</name>
    <dbReference type="NCBI Taxonomy" id="948102"/>
    <lineage>
        <taxon>Bacteria</taxon>
        <taxon>Bacillati</taxon>
        <taxon>Actinomycetota</taxon>
        <taxon>Actinomycetes</taxon>
        <taxon>Mycobacteriales</taxon>
        <taxon>Mycobacteriaceae</taxon>
        <taxon>Mycobacteroides</taxon>
    </lineage>
</organism>
<sequence length="287" mass="29858">MGIDPGALRSVAVRLASEAAEFVRHRRGTVDWTASVRTKSSATDPVTLVDTDCERLLRRRLASLRPEDAILGEEDGESGGSTSDALRASDAPQVRWVIDPIDGTVNFVYGIPAYAVSVAAQVDGVSVAGAVADVVADRVFSAASGGGATVREANGLQRPLTCNPVRETNLALVATGFAYSTVRRERQAQLVAQLLPRVRDVRRIGSAALDLCGVAEGRVDAQYEHGLGPWDWAAGALIAREAGAVLVLPDANARSADGALIAAMAPGIADELGQLLTDIGAMAPIPG</sequence>
<comment type="caution">
    <text evidence="10">The sequence shown here is derived from an EMBL/GenBank/DDBJ whole genome shotgun (WGS) entry which is preliminary data.</text>
</comment>
<keyword evidence="6 7" id="KW-0460">Magnesium</keyword>
<dbReference type="InterPro" id="IPR033942">
    <property type="entry name" value="IMPase"/>
</dbReference>
<dbReference type="STRING" id="948102.BKG76_19520"/>
<feature type="binding site" evidence="7">
    <location>
        <position position="73"/>
    </location>
    <ligand>
        <name>Mg(2+)</name>
        <dbReference type="ChEBI" id="CHEBI:18420"/>
        <label>1</label>
        <note>catalytic</note>
    </ligand>
</feature>
<name>A0A1S1KZB7_9MYCO</name>
<dbReference type="PRINTS" id="PR00377">
    <property type="entry name" value="IMPHPHTASES"/>
</dbReference>
<keyword evidence="4 7" id="KW-0479">Metal-binding</keyword>
<dbReference type="RefSeq" id="WP_070939398.1">
    <property type="nucleotide sequence ID" value="NZ_MLIK01000024.1"/>
</dbReference>
<dbReference type="PANTHER" id="PTHR20854:SF4">
    <property type="entry name" value="INOSITOL-1-MONOPHOSPHATASE-RELATED"/>
    <property type="match status" value="1"/>
</dbReference>
<dbReference type="InterPro" id="IPR020583">
    <property type="entry name" value="Inositol_monoP_metal-BS"/>
</dbReference>
<evidence type="ECO:0000256" key="7">
    <source>
        <dbReference type="PIRSR" id="PIRSR600760-2"/>
    </source>
</evidence>
<dbReference type="PROSITE" id="PS00630">
    <property type="entry name" value="IMP_2"/>
    <property type="match status" value="1"/>
</dbReference>
<dbReference type="PANTHER" id="PTHR20854">
    <property type="entry name" value="INOSITOL MONOPHOSPHATASE"/>
    <property type="match status" value="1"/>
</dbReference>
<dbReference type="Gene3D" id="3.30.540.10">
    <property type="entry name" value="Fructose-1,6-Bisphosphatase, subunit A, domain 1"/>
    <property type="match status" value="1"/>
</dbReference>
<feature type="region of interest" description="Disordered" evidence="9">
    <location>
        <begin position="68"/>
        <end position="87"/>
    </location>
</feature>
<comment type="similarity">
    <text evidence="3 8">Belongs to the inositol monophosphatase superfamily.</text>
</comment>
<dbReference type="Proteomes" id="UP000179616">
    <property type="component" value="Unassembled WGS sequence"/>
</dbReference>
<dbReference type="InterPro" id="IPR020550">
    <property type="entry name" value="Inositol_monophosphatase_CS"/>
</dbReference>
<dbReference type="InterPro" id="IPR000760">
    <property type="entry name" value="Inositol_monophosphatase-like"/>
</dbReference>
<evidence type="ECO:0000256" key="2">
    <source>
        <dbReference type="ARBA" id="ARBA00001946"/>
    </source>
</evidence>
<dbReference type="Pfam" id="PF00459">
    <property type="entry name" value="Inositol_P"/>
    <property type="match status" value="1"/>
</dbReference>
<proteinExistence type="inferred from homology"/>
<evidence type="ECO:0000256" key="6">
    <source>
        <dbReference type="ARBA" id="ARBA00022842"/>
    </source>
</evidence>
<evidence type="ECO:0000313" key="10">
    <source>
        <dbReference type="EMBL" id="OHU18742.1"/>
    </source>
</evidence>
<dbReference type="GeneID" id="57169006"/>
<feature type="binding site" evidence="7">
    <location>
        <position position="99"/>
    </location>
    <ligand>
        <name>Mg(2+)</name>
        <dbReference type="ChEBI" id="CHEBI:18420"/>
        <label>1</label>
        <note>catalytic</note>
    </ligand>
</feature>
<dbReference type="Gene3D" id="3.40.190.80">
    <property type="match status" value="1"/>
</dbReference>
<comment type="catalytic activity">
    <reaction evidence="1 8">
        <text>a myo-inositol phosphate + H2O = myo-inositol + phosphate</text>
        <dbReference type="Rhea" id="RHEA:24056"/>
        <dbReference type="ChEBI" id="CHEBI:15377"/>
        <dbReference type="ChEBI" id="CHEBI:17268"/>
        <dbReference type="ChEBI" id="CHEBI:43474"/>
        <dbReference type="ChEBI" id="CHEBI:84139"/>
        <dbReference type="EC" id="3.1.3.25"/>
    </reaction>
</comment>
<evidence type="ECO:0000256" key="5">
    <source>
        <dbReference type="ARBA" id="ARBA00022801"/>
    </source>
</evidence>
<dbReference type="SUPFAM" id="SSF56655">
    <property type="entry name" value="Carbohydrate phosphatase"/>
    <property type="match status" value="1"/>
</dbReference>